<dbReference type="EMBL" id="AKCV02000026">
    <property type="protein sequence ID" value="TMS56740.1"/>
    <property type="molecule type" value="Genomic_DNA"/>
</dbReference>
<evidence type="ECO:0000313" key="1">
    <source>
        <dbReference type="EMBL" id="TMS56740.1"/>
    </source>
</evidence>
<organism evidence="1 2">
    <name type="scientific">Imbroritus primus</name>
    <dbReference type="NCBI Taxonomy" id="3058603"/>
    <lineage>
        <taxon>Bacteria</taxon>
        <taxon>Pseudomonadati</taxon>
        <taxon>Pseudomonadota</taxon>
        <taxon>Betaproteobacteria</taxon>
        <taxon>Burkholderiales</taxon>
        <taxon>Burkholderiaceae</taxon>
        <taxon>Imbroritus</taxon>
    </lineage>
</organism>
<proteinExistence type="predicted"/>
<dbReference type="Proteomes" id="UP000004277">
    <property type="component" value="Unassembled WGS sequence"/>
</dbReference>
<evidence type="ECO:0000313" key="2">
    <source>
        <dbReference type="Proteomes" id="UP000004277"/>
    </source>
</evidence>
<comment type="caution">
    <text evidence="1">The sequence shown here is derived from an EMBL/GenBank/DDBJ whole genome shotgun (WGS) entry which is preliminary data.</text>
</comment>
<name>A0ACD3SKN7_9BURK</name>
<sequence length="594" mass="66981">MTGRRCFSRRLRKRALLLLALPSLWAAGPAAAYRVEIEAPPELADMLKTHLDISRYREREDISVDQFNYMVETVGDQVQRLASTEGYFDPKTTATVDAPLAAEATSEDLDARTVRVRVEAGARTLVTSVDVDFTGAIADEDRERLEALRRNWGLPAGQPFRQETWAKAKDDTLFALQSEKYYAARLTRSQARIDPEAQEAVLDARYDSGPAYTLGPLEITGLRRYPAQIIHNVNPLNEGEPYSVNRLLELQRAIQNQPYFSNVMVDLGDEPDPVNAPVKVRVREYPAHRVNAGVGYATDTGAQVEGRYSYFNLFNRAWVFDSQMRIEQRRQYAFAEIAMPPDEKTYRHSVYGSIDRTDLEGVDLRSWRVGVKRARTRERFDTAIALDLYYDDLRPETGARQLSKALVPSYSWTRRNVDDPLFPRRGNIINAQVGVAVSPLLTDQTFGRVYGRIRQYFPVGSRDLVIARGEVGAILTSGSSRNVPASLRFRAGGNDSVRGYGYQSIGQRDGASVLPTKFLVTGGLEYQYWFRREWGAAAFYDVGTATNNWPDRKLYHGIGFGARWRSPVGPVNVDLAYGVQDRRIRPHISLGVAF</sequence>
<reference evidence="1" key="1">
    <citation type="submission" date="2019-05" db="EMBL/GenBank/DDBJ databases">
        <title>Revised genome assembly of Burkholderiaceae (previously Ralstonia) sp. PBA.</title>
        <authorList>
            <person name="Gan H.M."/>
        </authorList>
    </citation>
    <scope>NUCLEOTIDE SEQUENCE</scope>
    <source>
        <strain evidence="1">PBA</strain>
    </source>
</reference>
<gene>
    <name evidence="1" type="ORF">MW7_016845</name>
</gene>
<protein>
    <submittedName>
        <fullName evidence="1">Outer membrane protein assembly factor</fullName>
    </submittedName>
</protein>
<accession>A0ACD3SKN7</accession>
<keyword evidence="2" id="KW-1185">Reference proteome</keyword>